<evidence type="ECO:0000313" key="2">
    <source>
        <dbReference type="EMBL" id="EIE87249.1"/>
    </source>
</evidence>
<protein>
    <submittedName>
        <fullName evidence="2">Uncharacterized protein</fullName>
    </submittedName>
</protein>
<evidence type="ECO:0000313" key="3">
    <source>
        <dbReference type="Proteomes" id="UP000009138"/>
    </source>
</evidence>
<name>I1CFL9_RHIO9</name>
<dbReference type="GeneID" id="93618925"/>
<proteinExistence type="predicted"/>
<dbReference type="Proteomes" id="UP000009138">
    <property type="component" value="Unassembled WGS sequence"/>
</dbReference>
<keyword evidence="3" id="KW-1185">Reference proteome</keyword>
<dbReference type="VEuPathDB" id="FungiDB:RO3G_11960"/>
<dbReference type="AlphaFoldDB" id="I1CFL9"/>
<feature type="region of interest" description="Disordered" evidence="1">
    <location>
        <begin position="56"/>
        <end position="79"/>
    </location>
</feature>
<reference evidence="2 3" key="1">
    <citation type="journal article" date="2009" name="PLoS Genet.">
        <title>Genomic analysis of the basal lineage fungus Rhizopus oryzae reveals a whole-genome duplication.</title>
        <authorList>
            <person name="Ma L.-J."/>
            <person name="Ibrahim A.S."/>
            <person name="Skory C."/>
            <person name="Grabherr M.G."/>
            <person name="Burger G."/>
            <person name="Butler M."/>
            <person name="Elias M."/>
            <person name="Idnurm A."/>
            <person name="Lang B.F."/>
            <person name="Sone T."/>
            <person name="Abe A."/>
            <person name="Calvo S.E."/>
            <person name="Corrochano L.M."/>
            <person name="Engels R."/>
            <person name="Fu J."/>
            <person name="Hansberg W."/>
            <person name="Kim J.-M."/>
            <person name="Kodira C.D."/>
            <person name="Koehrsen M.J."/>
            <person name="Liu B."/>
            <person name="Miranda-Saavedra D."/>
            <person name="O'Leary S."/>
            <person name="Ortiz-Castellanos L."/>
            <person name="Poulter R."/>
            <person name="Rodriguez-Romero J."/>
            <person name="Ruiz-Herrera J."/>
            <person name="Shen Y.-Q."/>
            <person name="Zeng Q."/>
            <person name="Galagan J."/>
            <person name="Birren B.W."/>
            <person name="Cuomo C.A."/>
            <person name="Wickes B.L."/>
        </authorList>
    </citation>
    <scope>NUCLEOTIDE SEQUENCE [LARGE SCALE GENOMIC DNA]</scope>
    <source>
        <strain evidence="3">RA 99-880 / ATCC MYA-4621 / FGSC 9543 / NRRL 43880</strain>
    </source>
</reference>
<dbReference type="RefSeq" id="XP_067522645.1">
    <property type="nucleotide sequence ID" value="XM_067666544.1"/>
</dbReference>
<dbReference type="InParanoid" id="I1CFL9"/>
<accession>I1CFL9</accession>
<sequence>MTICKVIYNRFEVLNDLSLESFLIRDNPGIRSERIIHVLHPNCNYSCLYRGLNSRSCNRSSHQKKDHPWSVPEARYHYP</sequence>
<gene>
    <name evidence="2" type="ORF">RO3G_11960</name>
</gene>
<evidence type="ECO:0000256" key="1">
    <source>
        <dbReference type="SAM" id="MobiDB-lite"/>
    </source>
</evidence>
<organism evidence="2 3">
    <name type="scientific">Rhizopus delemar (strain RA 99-880 / ATCC MYA-4621 / FGSC 9543 / NRRL 43880)</name>
    <name type="common">Mucormycosis agent</name>
    <name type="synonym">Rhizopus arrhizus var. delemar</name>
    <dbReference type="NCBI Taxonomy" id="246409"/>
    <lineage>
        <taxon>Eukaryota</taxon>
        <taxon>Fungi</taxon>
        <taxon>Fungi incertae sedis</taxon>
        <taxon>Mucoromycota</taxon>
        <taxon>Mucoromycotina</taxon>
        <taxon>Mucoromycetes</taxon>
        <taxon>Mucorales</taxon>
        <taxon>Mucorineae</taxon>
        <taxon>Rhizopodaceae</taxon>
        <taxon>Rhizopus</taxon>
    </lineage>
</organism>
<dbReference type="EMBL" id="CH476741">
    <property type="protein sequence ID" value="EIE87249.1"/>
    <property type="molecule type" value="Genomic_DNA"/>
</dbReference>